<reference evidence="2 3" key="1">
    <citation type="journal article" date="2016" name="Nat. Commun.">
        <title>Thousands of microbial genomes shed light on interconnected biogeochemical processes in an aquifer system.</title>
        <authorList>
            <person name="Anantharaman K."/>
            <person name="Brown C.T."/>
            <person name="Hug L.A."/>
            <person name="Sharon I."/>
            <person name="Castelle C.J."/>
            <person name="Probst A.J."/>
            <person name="Thomas B.C."/>
            <person name="Singh A."/>
            <person name="Wilkins M.J."/>
            <person name="Karaoz U."/>
            <person name="Brodie E.L."/>
            <person name="Williams K.H."/>
            <person name="Hubbard S.S."/>
            <person name="Banfield J.F."/>
        </authorList>
    </citation>
    <scope>NUCLEOTIDE SEQUENCE [LARGE SCALE GENOMIC DNA]</scope>
</reference>
<dbReference type="AlphaFoldDB" id="A0A1G2R5B9"/>
<feature type="region of interest" description="Disordered" evidence="1">
    <location>
        <begin position="67"/>
        <end position="101"/>
    </location>
</feature>
<evidence type="ECO:0000256" key="1">
    <source>
        <dbReference type="SAM" id="MobiDB-lite"/>
    </source>
</evidence>
<evidence type="ECO:0000313" key="2">
    <source>
        <dbReference type="EMBL" id="OHA67927.1"/>
    </source>
</evidence>
<comment type="caution">
    <text evidence="2">The sequence shown here is derived from an EMBL/GenBank/DDBJ whole genome shotgun (WGS) entry which is preliminary data.</text>
</comment>
<evidence type="ECO:0000313" key="3">
    <source>
        <dbReference type="Proteomes" id="UP000178092"/>
    </source>
</evidence>
<accession>A0A1G2R5B9</accession>
<dbReference type="EMBL" id="MHTV01000001">
    <property type="protein sequence ID" value="OHA67927.1"/>
    <property type="molecule type" value="Genomic_DNA"/>
</dbReference>
<proteinExistence type="predicted"/>
<gene>
    <name evidence="2" type="ORF">A3C04_04620</name>
</gene>
<name>A0A1G2R5B9_9BACT</name>
<sequence length="101" mass="11419">MRFQISLGNQTLSNFMRSCGYAPEGTDPKTGELKFYRSIRGRDYPKFHIYCKESAHQSSASLNLHLDQKQPTYRGSSAHSGEYDGDIIEQEAGRIQSASRL</sequence>
<protein>
    <submittedName>
        <fullName evidence="2">Uncharacterized protein</fullName>
    </submittedName>
</protein>
<feature type="compositionally biased region" description="Polar residues" evidence="1">
    <location>
        <begin position="69"/>
        <end position="79"/>
    </location>
</feature>
<organism evidence="2 3">
    <name type="scientific">Candidatus Wildermuthbacteria bacterium RIFCSPHIGHO2_02_FULL_45_25</name>
    <dbReference type="NCBI Taxonomy" id="1802450"/>
    <lineage>
        <taxon>Bacteria</taxon>
        <taxon>Candidatus Wildermuthiibacteriota</taxon>
    </lineage>
</organism>
<dbReference type="Proteomes" id="UP000178092">
    <property type="component" value="Unassembled WGS sequence"/>
</dbReference>